<reference evidence="1" key="1">
    <citation type="submission" date="2019-10" db="EMBL/GenBank/DDBJ databases">
        <authorList>
            <consortium name="DOE Joint Genome Institute"/>
            <person name="Kuo A."/>
            <person name="Miyauchi S."/>
            <person name="Kiss E."/>
            <person name="Drula E."/>
            <person name="Kohler A."/>
            <person name="Sanchez-Garcia M."/>
            <person name="Andreopoulos B."/>
            <person name="Barry K.W."/>
            <person name="Bonito G."/>
            <person name="Buee M."/>
            <person name="Carver A."/>
            <person name="Chen C."/>
            <person name="Cichocki N."/>
            <person name="Clum A."/>
            <person name="Culley D."/>
            <person name="Crous P.W."/>
            <person name="Fauchery L."/>
            <person name="Girlanda M."/>
            <person name="Hayes R."/>
            <person name="Keri Z."/>
            <person name="LaButti K."/>
            <person name="Lipzen A."/>
            <person name="Lombard V."/>
            <person name="Magnuson J."/>
            <person name="Maillard F."/>
            <person name="Morin E."/>
            <person name="Murat C."/>
            <person name="Nolan M."/>
            <person name="Ohm R."/>
            <person name="Pangilinan J."/>
            <person name="Pereira M."/>
            <person name="Perotto S."/>
            <person name="Peter M."/>
            <person name="Riley R."/>
            <person name="Sitrit Y."/>
            <person name="Stielow B."/>
            <person name="Szollosi G."/>
            <person name="Zifcakova L."/>
            <person name="Stursova M."/>
            <person name="Spatafora J.W."/>
            <person name="Tedersoo L."/>
            <person name="Vaario L.-M."/>
            <person name="Yamada A."/>
            <person name="Yan M."/>
            <person name="Wang P."/>
            <person name="Xu J."/>
            <person name="Bruns T."/>
            <person name="Baldrian P."/>
            <person name="Vilgalys R."/>
            <person name="Henrissat B."/>
            <person name="Grigoriev I.V."/>
            <person name="Hibbett D."/>
            <person name="Nagy L.G."/>
            <person name="Martin F.M."/>
        </authorList>
    </citation>
    <scope>NUCLEOTIDE SEQUENCE</scope>
    <source>
        <strain evidence="1">Prilba</strain>
    </source>
</reference>
<reference evidence="1" key="2">
    <citation type="journal article" date="2020" name="Nat. Commun.">
        <title>Large-scale genome sequencing of mycorrhizal fungi provides insights into the early evolution of symbiotic traits.</title>
        <authorList>
            <person name="Miyauchi S."/>
            <person name="Kiss E."/>
            <person name="Kuo A."/>
            <person name="Drula E."/>
            <person name="Kohler A."/>
            <person name="Sanchez-Garcia M."/>
            <person name="Morin E."/>
            <person name="Andreopoulos B."/>
            <person name="Barry K.W."/>
            <person name="Bonito G."/>
            <person name="Buee M."/>
            <person name="Carver A."/>
            <person name="Chen C."/>
            <person name="Cichocki N."/>
            <person name="Clum A."/>
            <person name="Culley D."/>
            <person name="Crous P.W."/>
            <person name="Fauchery L."/>
            <person name="Girlanda M."/>
            <person name="Hayes R.D."/>
            <person name="Keri Z."/>
            <person name="LaButti K."/>
            <person name="Lipzen A."/>
            <person name="Lombard V."/>
            <person name="Magnuson J."/>
            <person name="Maillard F."/>
            <person name="Murat C."/>
            <person name="Nolan M."/>
            <person name="Ohm R.A."/>
            <person name="Pangilinan J."/>
            <person name="Pereira M.F."/>
            <person name="Perotto S."/>
            <person name="Peter M."/>
            <person name="Pfister S."/>
            <person name="Riley R."/>
            <person name="Sitrit Y."/>
            <person name="Stielow J.B."/>
            <person name="Szollosi G."/>
            <person name="Zifcakova L."/>
            <person name="Stursova M."/>
            <person name="Spatafora J.W."/>
            <person name="Tedersoo L."/>
            <person name="Vaario L.M."/>
            <person name="Yamada A."/>
            <person name="Yan M."/>
            <person name="Wang P."/>
            <person name="Xu J."/>
            <person name="Bruns T."/>
            <person name="Baldrian P."/>
            <person name="Vilgalys R."/>
            <person name="Dunand C."/>
            <person name="Henrissat B."/>
            <person name="Grigoriev I.V."/>
            <person name="Hibbett D."/>
            <person name="Nagy L.G."/>
            <person name="Martin F.M."/>
        </authorList>
    </citation>
    <scope>NUCLEOTIDE SEQUENCE</scope>
    <source>
        <strain evidence="1">Prilba</strain>
    </source>
</reference>
<dbReference type="Proteomes" id="UP000759537">
    <property type="component" value="Unassembled WGS sequence"/>
</dbReference>
<sequence>MSYLAPSTSLQSTLSTEIIGQVTIRGESQRPGPNTAPVHILDDDSLLYMFRLYRPAIFDGDEGNIVHIKGGKGWKRERWWYKLAHVCQRWRILILGSASYLGLCLVCTWDTPVADMLAHSPPLPLVIDYFDVYWGITAEDEGGILLALKQRDRVRRIRLGMGVPNIQKLIMAIDEEYPALEYLILESPKEFMSTTSVFPETFHAPRLRHLLLLGFSLPVGSRLLTTAVGLVMLALAVGHPSAYFRPNTLLQWLSFMPQLEKLLIVFSTPVFDRDVERQLIHTPVTTHIILPNLRWIEFQGVSDYMEAVVRRIVTPRLERLRIQFFEQQTFSVPCLLQFMNATENLRFNSAKFEFSRDEVDVGGYLHEEAEVYPLSITVYSRSLHLQVSSLAQLFNSLSQKFSTVDHLTLEHEKSSEEHNQVDRASWRRLLRSFSKVKTLRVNDGLVEELSRSLRPDDGENLLELLPELQELTYSGSGDAGDAFISFIDARQNAGRPLALVRPGLRSVTPPS</sequence>
<dbReference type="AlphaFoldDB" id="A0A9P5MR30"/>
<name>A0A9P5MR30_9AGAM</name>
<gene>
    <name evidence="1" type="ORF">DFH94DRAFT_855973</name>
</gene>
<protein>
    <submittedName>
        <fullName evidence="1">Uncharacterized protein</fullName>
    </submittedName>
</protein>
<dbReference type="EMBL" id="WHVB01000019">
    <property type="protein sequence ID" value="KAF8473069.1"/>
    <property type="molecule type" value="Genomic_DNA"/>
</dbReference>
<evidence type="ECO:0000313" key="1">
    <source>
        <dbReference type="EMBL" id="KAF8473069.1"/>
    </source>
</evidence>
<accession>A0A9P5MR30</accession>
<organism evidence="1 2">
    <name type="scientific">Russula ochroleuca</name>
    <dbReference type="NCBI Taxonomy" id="152965"/>
    <lineage>
        <taxon>Eukaryota</taxon>
        <taxon>Fungi</taxon>
        <taxon>Dikarya</taxon>
        <taxon>Basidiomycota</taxon>
        <taxon>Agaricomycotina</taxon>
        <taxon>Agaricomycetes</taxon>
        <taxon>Russulales</taxon>
        <taxon>Russulaceae</taxon>
        <taxon>Russula</taxon>
    </lineage>
</organism>
<proteinExistence type="predicted"/>
<evidence type="ECO:0000313" key="2">
    <source>
        <dbReference type="Proteomes" id="UP000759537"/>
    </source>
</evidence>
<comment type="caution">
    <text evidence="1">The sequence shown here is derived from an EMBL/GenBank/DDBJ whole genome shotgun (WGS) entry which is preliminary data.</text>
</comment>
<keyword evidence="2" id="KW-1185">Reference proteome</keyword>